<dbReference type="KEGG" id="run:DR864_13200"/>
<keyword evidence="1" id="KW-1133">Transmembrane helix</keyword>
<dbReference type="Proteomes" id="UP000251993">
    <property type="component" value="Chromosome"/>
</dbReference>
<dbReference type="EMBL" id="CP030850">
    <property type="protein sequence ID" value="AXE18642.1"/>
    <property type="molecule type" value="Genomic_DNA"/>
</dbReference>
<sequence length="119" mass="13458">MKKYIIIIIGVIIAVVVIIELTINLIGVNNTPDLDEQLYEIVSKNEDLSKQMGVFRASNVEVSNFVDIEKDTITFNAIFSGSNAKLFFKGKIKKNEDNWKILSLFIIKNDNDSVLIPRP</sequence>
<evidence type="ECO:0008006" key="4">
    <source>
        <dbReference type="Google" id="ProtNLM"/>
    </source>
</evidence>
<gene>
    <name evidence="2" type="ORF">DR864_13200</name>
</gene>
<dbReference type="AlphaFoldDB" id="A0A344TJ21"/>
<keyword evidence="1" id="KW-0812">Transmembrane</keyword>
<organism evidence="2 3">
    <name type="scientific">Runella rosea</name>
    <dbReference type="NCBI Taxonomy" id="2259595"/>
    <lineage>
        <taxon>Bacteria</taxon>
        <taxon>Pseudomonadati</taxon>
        <taxon>Bacteroidota</taxon>
        <taxon>Cytophagia</taxon>
        <taxon>Cytophagales</taxon>
        <taxon>Spirosomataceae</taxon>
        <taxon>Runella</taxon>
    </lineage>
</organism>
<dbReference type="RefSeq" id="WP_114067425.1">
    <property type="nucleotide sequence ID" value="NZ_CP030850.1"/>
</dbReference>
<keyword evidence="1" id="KW-0472">Membrane</keyword>
<evidence type="ECO:0000313" key="3">
    <source>
        <dbReference type="Proteomes" id="UP000251993"/>
    </source>
</evidence>
<evidence type="ECO:0000256" key="1">
    <source>
        <dbReference type="SAM" id="Phobius"/>
    </source>
</evidence>
<accession>A0A344TJ21</accession>
<name>A0A344TJ21_9BACT</name>
<keyword evidence="3" id="KW-1185">Reference proteome</keyword>
<feature type="transmembrane region" description="Helical" evidence="1">
    <location>
        <begin position="5"/>
        <end position="27"/>
    </location>
</feature>
<reference evidence="2 3" key="1">
    <citation type="submission" date="2018-07" db="EMBL/GenBank/DDBJ databases">
        <title>Genome sequencing of Runella.</title>
        <authorList>
            <person name="Baek M.-G."/>
            <person name="Yi H."/>
        </authorList>
    </citation>
    <scope>NUCLEOTIDE SEQUENCE [LARGE SCALE GENOMIC DNA]</scope>
    <source>
        <strain evidence="2 3">HYN0085</strain>
    </source>
</reference>
<proteinExistence type="predicted"/>
<dbReference type="OrthoDB" id="9852416at2"/>
<protein>
    <recommendedName>
        <fullName evidence="4">DUF4878 domain-containing protein</fullName>
    </recommendedName>
</protein>
<evidence type="ECO:0000313" key="2">
    <source>
        <dbReference type="EMBL" id="AXE18642.1"/>
    </source>
</evidence>